<dbReference type="OMA" id="AQLMTTK"/>
<name>A0A0N5DB49_THECL</name>
<dbReference type="EMBL" id="UYYF01005091">
    <property type="protein sequence ID" value="VDN08089.1"/>
    <property type="molecule type" value="Genomic_DNA"/>
</dbReference>
<reference evidence="3" key="1">
    <citation type="submission" date="2017-02" db="UniProtKB">
        <authorList>
            <consortium name="WormBaseParasite"/>
        </authorList>
    </citation>
    <scope>IDENTIFICATION</scope>
</reference>
<keyword evidence="2" id="KW-1185">Reference proteome</keyword>
<gene>
    <name evidence="1" type="ORF">TCLT_LOCUS10400</name>
</gene>
<protein>
    <submittedName>
        <fullName evidence="1 3">Uncharacterized protein</fullName>
    </submittedName>
</protein>
<reference evidence="1 2" key="2">
    <citation type="submission" date="2018-11" db="EMBL/GenBank/DDBJ databases">
        <authorList>
            <consortium name="Pathogen Informatics"/>
        </authorList>
    </citation>
    <scope>NUCLEOTIDE SEQUENCE [LARGE SCALE GENOMIC DNA]</scope>
</reference>
<dbReference type="Proteomes" id="UP000276776">
    <property type="component" value="Unassembled WGS sequence"/>
</dbReference>
<dbReference type="STRING" id="103827.A0A0N5DB49"/>
<sequence>MLVSEYDNVHIRRISLAEFTGLEEFVNRKERLKKAQTSKDESKKKLLPSTSLIDTYSDRRRCNACISESLSNLNMNEILEQEPVQKSKQIVNFDDIYETIEKSQQHLEKTMTALPSQSPRKSFDSESERCDLLTESRKLAGACKTMVSMMNEDANNKNLLAIINEVIERSERVTHTTEKMIQKSNSIFQAQLITSNTNQMLGSLLNVMKSYEELQNNKSDDCMKRFTSRSTTLTATIMQLLSALRSV</sequence>
<evidence type="ECO:0000313" key="2">
    <source>
        <dbReference type="Proteomes" id="UP000276776"/>
    </source>
</evidence>
<dbReference type="WBParaSite" id="TCLT_0001041101-mRNA-1">
    <property type="protein sequence ID" value="TCLT_0001041101-mRNA-1"/>
    <property type="gene ID" value="TCLT_0001041101"/>
</dbReference>
<dbReference type="OrthoDB" id="5847988at2759"/>
<evidence type="ECO:0000313" key="3">
    <source>
        <dbReference type="WBParaSite" id="TCLT_0001041101-mRNA-1"/>
    </source>
</evidence>
<proteinExistence type="predicted"/>
<organism evidence="3">
    <name type="scientific">Thelazia callipaeda</name>
    <name type="common">Oriental eyeworm</name>
    <name type="synonym">Parasitic nematode</name>
    <dbReference type="NCBI Taxonomy" id="103827"/>
    <lineage>
        <taxon>Eukaryota</taxon>
        <taxon>Metazoa</taxon>
        <taxon>Ecdysozoa</taxon>
        <taxon>Nematoda</taxon>
        <taxon>Chromadorea</taxon>
        <taxon>Rhabditida</taxon>
        <taxon>Spirurina</taxon>
        <taxon>Spiruromorpha</taxon>
        <taxon>Thelazioidea</taxon>
        <taxon>Thelaziidae</taxon>
        <taxon>Thelazia</taxon>
    </lineage>
</organism>
<evidence type="ECO:0000313" key="1">
    <source>
        <dbReference type="EMBL" id="VDN08089.1"/>
    </source>
</evidence>
<dbReference type="AlphaFoldDB" id="A0A0N5DB49"/>
<accession>A0A0N5DB49</accession>